<comment type="caution">
    <text evidence="1">The sequence shown here is derived from an EMBL/GenBank/DDBJ whole genome shotgun (WGS) entry which is preliminary data.</text>
</comment>
<sequence>MTTPETANRVPFATIIVLQMMELKIMTELWNVAIPLTYVQKLQDTDVTITDQVVTTNTAIKPIRADHFGNVLKNSSVAYRATVLHV</sequence>
<evidence type="ECO:0000313" key="2">
    <source>
        <dbReference type="Proteomes" id="UP001160148"/>
    </source>
</evidence>
<proteinExistence type="predicted"/>
<dbReference type="EMBL" id="CARXXK010000001">
    <property type="protein sequence ID" value="CAI6342815.1"/>
    <property type="molecule type" value="Genomic_DNA"/>
</dbReference>
<keyword evidence="2" id="KW-1185">Reference proteome</keyword>
<reference evidence="1 2" key="1">
    <citation type="submission" date="2023-01" db="EMBL/GenBank/DDBJ databases">
        <authorList>
            <person name="Whitehead M."/>
        </authorList>
    </citation>
    <scope>NUCLEOTIDE SEQUENCE [LARGE SCALE GENOMIC DNA]</scope>
</reference>
<evidence type="ECO:0000313" key="1">
    <source>
        <dbReference type="EMBL" id="CAI6342815.1"/>
    </source>
</evidence>
<dbReference type="AlphaFoldDB" id="A0AAV0VGR1"/>
<accession>A0AAV0VGR1</accession>
<organism evidence="1 2">
    <name type="scientific">Macrosiphum euphorbiae</name>
    <name type="common">potato aphid</name>
    <dbReference type="NCBI Taxonomy" id="13131"/>
    <lineage>
        <taxon>Eukaryota</taxon>
        <taxon>Metazoa</taxon>
        <taxon>Ecdysozoa</taxon>
        <taxon>Arthropoda</taxon>
        <taxon>Hexapoda</taxon>
        <taxon>Insecta</taxon>
        <taxon>Pterygota</taxon>
        <taxon>Neoptera</taxon>
        <taxon>Paraneoptera</taxon>
        <taxon>Hemiptera</taxon>
        <taxon>Sternorrhyncha</taxon>
        <taxon>Aphidomorpha</taxon>
        <taxon>Aphidoidea</taxon>
        <taxon>Aphididae</taxon>
        <taxon>Macrosiphini</taxon>
        <taxon>Macrosiphum</taxon>
    </lineage>
</organism>
<gene>
    <name evidence="1" type="ORF">MEUPH1_LOCUS161</name>
</gene>
<name>A0AAV0VGR1_9HEMI</name>
<protein>
    <submittedName>
        <fullName evidence="1">Uncharacterized protein</fullName>
    </submittedName>
</protein>
<dbReference type="Proteomes" id="UP001160148">
    <property type="component" value="Unassembled WGS sequence"/>
</dbReference>